<sequence>MGGSMSKIKPFFMLACFLLVFSVVAVYLPVGVRHAIALLQSYHEAEMDVSNRGFGGFGLLIVAAIAMIANLTVGNLFLGVIYYLFMIKERNLRIVIIAVALWSWQAVPASL</sequence>
<feature type="transmembrane region" description="Helical" evidence="1">
    <location>
        <begin position="59"/>
        <end position="85"/>
    </location>
</feature>
<gene>
    <name evidence="2" type="ORF">BCM02_107301</name>
</gene>
<protein>
    <submittedName>
        <fullName evidence="2">Uncharacterized protein</fullName>
    </submittedName>
</protein>
<dbReference type="EMBL" id="VNHS01000007">
    <property type="protein sequence ID" value="TYP73317.1"/>
    <property type="molecule type" value="Genomic_DNA"/>
</dbReference>
<evidence type="ECO:0000256" key="1">
    <source>
        <dbReference type="SAM" id="Phobius"/>
    </source>
</evidence>
<proteinExistence type="predicted"/>
<name>A0A5S5C1Y9_9BACL</name>
<keyword evidence="1" id="KW-0472">Membrane</keyword>
<dbReference type="AlphaFoldDB" id="A0A5S5C1Y9"/>
<keyword evidence="1" id="KW-0812">Transmembrane</keyword>
<organism evidence="2 3">
    <name type="scientific">Paenibacillus methanolicus</name>
    <dbReference type="NCBI Taxonomy" id="582686"/>
    <lineage>
        <taxon>Bacteria</taxon>
        <taxon>Bacillati</taxon>
        <taxon>Bacillota</taxon>
        <taxon>Bacilli</taxon>
        <taxon>Bacillales</taxon>
        <taxon>Paenibacillaceae</taxon>
        <taxon>Paenibacillus</taxon>
    </lineage>
</organism>
<evidence type="ECO:0000313" key="3">
    <source>
        <dbReference type="Proteomes" id="UP000323257"/>
    </source>
</evidence>
<comment type="caution">
    <text evidence="2">The sequence shown here is derived from an EMBL/GenBank/DDBJ whole genome shotgun (WGS) entry which is preliminary data.</text>
</comment>
<keyword evidence="1" id="KW-1133">Transmembrane helix</keyword>
<dbReference type="Proteomes" id="UP000323257">
    <property type="component" value="Unassembled WGS sequence"/>
</dbReference>
<accession>A0A5S5C1Y9</accession>
<evidence type="ECO:0000313" key="2">
    <source>
        <dbReference type="EMBL" id="TYP73317.1"/>
    </source>
</evidence>
<keyword evidence="3" id="KW-1185">Reference proteome</keyword>
<reference evidence="2 3" key="1">
    <citation type="submission" date="2019-07" db="EMBL/GenBank/DDBJ databases">
        <title>Genomic Encyclopedia of Type Strains, Phase III (KMG-III): the genomes of soil and plant-associated and newly described type strains.</title>
        <authorList>
            <person name="Whitman W."/>
        </authorList>
    </citation>
    <scope>NUCLEOTIDE SEQUENCE [LARGE SCALE GENOMIC DNA]</scope>
    <source>
        <strain evidence="2 3">BL24</strain>
    </source>
</reference>